<accession>A0ACC1NHP7</accession>
<comment type="caution">
    <text evidence="1">The sequence shown here is derived from an EMBL/GenBank/DDBJ whole genome shotgun (WGS) entry which is preliminary data.</text>
</comment>
<gene>
    <name evidence="1" type="ORF">NUW58_g7598</name>
</gene>
<keyword evidence="2" id="KW-1185">Reference proteome</keyword>
<reference evidence="1" key="1">
    <citation type="submission" date="2022-10" db="EMBL/GenBank/DDBJ databases">
        <title>Genome Sequence of Xylaria curta.</title>
        <authorList>
            <person name="Buettner E."/>
        </authorList>
    </citation>
    <scope>NUCLEOTIDE SEQUENCE</scope>
    <source>
        <strain evidence="1">Babe10</strain>
    </source>
</reference>
<dbReference type="Proteomes" id="UP001143856">
    <property type="component" value="Unassembled WGS sequence"/>
</dbReference>
<evidence type="ECO:0000313" key="2">
    <source>
        <dbReference type="Proteomes" id="UP001143856"/>
    </source>
</evidence>
<organism evidence="1 2">
    <name type="scientific">Xylaria curta</name>
    <dbReference type="NCBI Taxonomy" id="42375"/>
    <lineage>
        <taxon>Eukaryota</taxon>
        <taxon>Fungi</taxon>
        <taxon>Dikarya</taxon>
        <taxon>Ascomycota</taxon>
        <taxon>Pezizomycotina</taxon>
        <taxon>Sordariomycetes</taxon>
        <taxon>Xylariomycetidae</taxon>
        <taxon>Xylariales</taxon>
        <taxon>Xylariaceae</taxon>
        <taxon>Xylaria</taxon>
    </lineage>
</organism>
<protein>
    <submittedName>
        <fullName evidence="1">Uncharacterized protein</fullName>
    </submittedName>
</protein>
<name>A0ACC1NHP7_9PEZI</name>
<evidence type="ECO:0000313" key="1">
    <source>
        <dbReference type="EMBL" id="KAJ2978111.1"/>
    </source>
</evidence>
<proteinExistence type="predicted"/>
<sequence>MASQVVANSYHDCSHTDDAASVSHLSTPPTDVEADGLSAEQLEQIWSWNSPVPPTLETCMHDIIKEQAQKKSRDLAIESWDGNFSYHDVDSLSDRFATKLVALGIAPGANVPLCFEKSRWTAVAVLAVMKAGGTFALTDPSQPEGRLRTIVEQTGATILITSKLQEELGSRIAPNATRLTLTQQLLDEAQTPSELPKVPPTTNLYIQFTSGSTGKPKGVVISHANYTSGAIPRAEAVGYKPHSRVLDFASYAFDVCIDCMLCTLSVGGCLCIPSDADRMNDLSGTIRKMNVNMAHMTPSVARVLEPDIIPSLEVLGLGGEAISAGDSAIWSKTTKVVNAYGPSECTVGCTVNSDVGAESHKSQISIGRGVGAATWIVEQTDHEHLVPIGAVGELLIEGPVVGPGYLGEPEKTAEVFVNDPRWLVAGSPTHSGRKGRLYKTGDLVRYDVDGTLLFVGRADQQVKLRGQRIELAEIEYNMRDKLPPGTRIAIEVIKPGGPSAEPTLVAFISERAGLVSDTQSLLGSHSAQVQDALANINSLLSKDLPIYMIPAVYIPLQVMPLLVSAKTDRKRLRELGSSLNRKDIAVYAAAATPRREPSTPMEIKLAETWSKVLGTEIDLSAHDNFFAIGGDSLRAMKLVAEARARDISITVADIFSNPVLSDMAVVAKFGAKQGAAEVPAFSLIGSQWPADAARAECAAFCDVGADEIEDIYPCTPLQEGLMALSAKISEAYVAQRVVELADEAAAQDLLKAFRSASVNSPVLRTRIVQVPERGLVQVVINNDFAYESTPGQSLNEYLEKDRKISVGLGKPLVRYGVAYAEDTSGKAYFVLTMHHALYDGWSMPLVVDRVNRAYEGQLTERPAQFKHFIKYLLEMDRGESESYWRERLAGAAGEQFPALPWPGYQQQADSLLEHYVPTGKLTTGTTIATIIRGAWALLVSRYTASGDVVFGETLTGRNAPILGVEEIEGPMIATVPVRVAVDPHATIQEYLQDIHDQSVAGIPHEHFGLQHIRRLSPDAYEACELRTGIVMHPSTDGENSERDEKKPADGFVPAGDTEAAEEALKFNTYALMLVCSLDPQGFLIMASFDSKTVTSPQMKKILAQLGQLTQQFIENPNLPCGKLDIVSDEEINELVQLSRNGGSSLAGSFLFPSDALITETWIVDPSQLERLVPIGAVGELLVRSTHDLQMDLAKEPFKASEPLGGSIYRTKRLAKYTDDGNIVLVEEPRRQAPKPAPKKRVTVSSTKQRVLRQIWSRILSISEEEIGLNDSFFQLGGDSIGSMKLVSELRAKGMELTVPEIFKFRTLYEMANILKERSTASSEAPTLDSTPFSLLGVGDAETFVAENIQPKLFQNNLKILDVLPTRPLQQVAVKGTTQLPRYSARYELFHLSGFINKAKLFQSCQELVAKNEILRTVFVEVGDKCYGVVLESLTAAIDQYDIEGDLDLFAHKLCDMDIQTRMPLGSSFVKFFFIEGEAGRSCLIIRISHAQYDEICLTGLLRQLGALYEGQPTRNSAPFSSFVYHAMQKGIPQSRSVLAGVAAG</sequence>
<dbReference type="EMBL" id="JAPDGR010002019">
    <property type="protein sequence ID" value="KAJ2978111.1"/>
    <property type="molecule type" value="Genomic_DNA"/>
</dbReference>